<accession>L8PN64</accession>
<sequence length="52" mass="4919">MSGLPVGDVLAVVSGCGAIGAMSIAFAGGRLTGPLARALAAAAARAAQEPRP</sequence>
<dbReference type="PATRIC" id="fig|1160705.3.peg.6"/>
<evidence type="ECO:0000313" key="3">
    <source>
        <dbReference type="Proteomes" id="UP000011205"/>
    </source>
</evidence>
<keyword evidence="1" id="KW-0812">Transmembrane</keyword>
<reference evidence="2 3" key="1">
    <citation type="journal article" date="2013" name="Genome Announc.">
        <title>Draft Genome Sequence of Streptomyces viridochromogenes Strain Tu57, Producer of Avilamycin.</title>
        <authorList>
            <person name="Gruning B.A."/>
            <person name="Erxleben A."/>
            <person name="Hahnlein A."/>
            <person name="Gunther S."/>
        </authorList>
    </citation>
    <scope>NUCLEOTIDE SEQUENCE [LARGE SCALE GENOMIC DNA]</scope>
    <source>
        <strain evidence="2 3">Tue57</strain>
    </source>
</reference>
<name>L8PN64_STRVR</name>
<dbReference type="RefSeq" id="WP_003995350.1">
    <property type="nucleotide sequence ID" value="NZ_AMLP01000001.1"/>
</dbReference>
<feature type="transmembrane region" description="Helical" evidence="1">
    <location>
        <begin position="6"/>
        <end position="27"/>
    </location>
</feature>
<dbReference type="Proteomes" id="UP000011205">
    <property type="component" value="Unassembled WGS sequence"/>
</dbReference>
<proteinExistence type="predicted"/>
<dbReference type="AlphaFoldDB" id="L8PN64"/>
<organism evidence="2 3">
    <name type="scientific">Streptomyces viridochromogenes Tue57</name>
    <dbReference type="NCBI Taxonomy" id="1160705"/>
    <lineage>
        <taxon>Bacteria</taxon>
        <taxon>Bacillati</taxon>
        <taxon>Actinomycetota</taxon>
        <taxon>Actinomycetes</taxon>
        <taxon>Kitasatosporales</taxon>
        <taxon>Streptomycetaceae</taxon>
        <taxon>Streptomyces</taxon>
    </lineage>
</organism>
<keyword evidence="1" id="KW-0472">Membrane</keyword>
<gene>
    <name evidence="2" type="ORF">STVIR_0005</name>
</gene>
<dbReference type="EMBL" id="AMLP01000001">
    <property type="protein sequence ID" value="ELS59011.1"/>
    <property type="molecule type" value="Genomic_DNA"/>
</dbReference>
<evidence type="ECO:0000313" key="2">
    <source>
        <dbReference type="EMBL" id="ELS59011.1"/>
    </source>
</evidence>
<keyword evidence="1" id="KW-1133">Transmembrane helix</keyword>
<evidence type="ECO:0000256" key="1">
    <source>
        <dbReference type="SAM" id="Phobius"/>
    </source>
</evidence>
<comment type="caution">
    <text evidence="2">The sequence shown here is derived from an EMBL/GenBank/DDBJ whole genome shotgun (WGS) entry which is preliminary data.</text>
</comment>
<protein>
    <submittedName>
        <fullName evidence="2">Uncharacterized protein</fullName>
    </submittedName>
</protein>